<feature type="compositionally biased region" description="Basic and acidic residues" evidence="1">
    <location>
        <begin position="255"/>
        <end position="270"/>
    </location>
</feature>
<evidence type="ECO:0000313" key="3">
    <source>
        <dbReference type="Proteomes" id="UP000749646"/>
    </source>
</evidence>
<keyword evidence="3" id="KW-1185">Reference proteome</keyword>
<feature type="region of interest" description="Disordered" evidence="1">
    <location>
        <begin position="199"/>
        <end position="285"/>
    </location>
</feature>
<feature type="region of interest" description="Disordered" evidence="1">
    <location>
        <begin position="1"/>
        <end position="34"/>
    </location>
</feature>
<evidence type="ECO:0000256" key="1">
    <source>
        <dbReference type="SAM" id="MobiDB-lite"/>
    </source>
</evidence>
<organism evidence="2 3">
    <name type="scientific">Modicella reniformis</name>
    <dbReference type="NCBI Taxonomy" id="1440133"/>
    <lineage>
        <taxon>Eukaryota</taxon>
        <taxon>Fungi</taxon>
        <taxon>Fungi incertae sedis</taxon>
        <taxon>Mucoromycota</taxon>
        <taxon>Mortierellomycotina</taxon>
        <taxon>Mortierellomycetes</taxon>
        <taxon>Mortierellales</taxon>
        <taxon>Mortierellaceae</taxon>
        <taxon>Modicella</taxon>
    </lineage>
</organism>
<feature type="region of interest" description="Disordered" evidence="1">
    <location>
        <begin position="63"/>
        <end position="86"/>
    </location>
</feature>
<protein>
    <submittedName>
        <fullName evidence="2">Uncharacterized protein</fullName>
    </submittedName>
</protein>
<dbReference type="EMBL" id="JAAAHW010009383">
    <property type="protein sequence ID" value="KAF9941984.1"/>
    <property type="molecule type" value="Genomic_DNA"/>
</dbReference>
<name>A0A9P6LTE3_9FUNG</name>
<feature type="compositionally biased region" description="Acidic residues" evidence="1">
    <location>
        <begin position="63"/>
        <end position="79"/>
    </location>
</feature>
<comment type="caution">
    <text evidence="2">The sequence shown here is derived from an EMBL/GenBank/DDBJ whole genome shotgun (WGS) entry which is preliminary data.</text>
</comment>
<proteinExistence type="predicted"/>
<reference evidence="2" key="1">
    <citation type="journal article" date="2020" name="Fungal Divers.">
        <title>Resolving the Mortierellaceae phylogeny through synthesis of multi-gene phylogenetics and phylogenomics.</title>
        <authorList>
            <person name="Vandepol N."/>
            <person name="Liber J."/>
            <person name="Desiro A."/>
            <person name="Na H."/>
            <person name="Kennedy M."/>
            <person name="Barry K."/>
            <person name="Grigoriev I.V."/>
            <person name="Miller A.N."/>
            <person name="O'Donnell K."/>
            <person name="Stajich J.E."/>
            <person name="Bonito G."/>
        </authorList>
    </citation>
    <scope>NUCLEOTIDE SEQUENCE</scope>
    <source>
        <strain evidence="2">MES-2147</strain>
    </source>
</reference>
<gene>
    <name evidence="2" type="ORF">BGZ65_012862</name>
</gene>
<evidence type="ECO:0000313" key="2">
    <source>
        <dbReference type="EMBL" id="KAF9941984.1"/>
    </source>
</evidence>
<dbReference type="OrthoDB" id="2399547at2759"/>
<dbReference type="AlphaFoldDB" id="A0A9P6LTE3"/>
<sequence>MKRKAEPTTPTGPIMVIRDFKKPQTRITRTSSPQSKVEYFSKYFSDPPDVDDIVNGLPEDQEALEMTDEQEESDEESEEQGATSPYRRVQFLAKNRARIFRALLFLKNKLRDMAQLWNEQFKLSMSRYGSTFKELAADLANEQLSLVGVTGPALHSLYSTIVTKRRELNVFLCVATGDPWTDTRISDLAQELLDLDDEMNDREEKRSSKKAAQLAESKAKEMELMSTIMSTRDSRKRKERAADRISGSPTPTLEETIRSSLQKEKGHAPDRISASPTPAPEKPTVGAATARRVIAHATVEPPLTVSSFKAPASMGSPCKGSASIHENLFPTNVEHSNPAFASEDLTDFNIAGTSTTGHAFNSYRSFEPTFAASTSPSVLKTVPQEEIQELLETMDHMKRALVTLRREFNEHKQCTNEQFKRFRNNLSWVAQSNEQIRSFVNPNN</sequence>
<accession>A0A9P6LTE3</accession>
<feature type="compositionally biased region" description="Polar residues" evidence="1">
    <location>
        <begin position="25"/>
        <end position="34"/>
    </location>
</feature>
<dbReference type="Proteomes" id="UP000749646">
    <property type="component" value="Unassembled WGS sequence"/>
</dbReference>